<accession>A0A5B6WFC7</accession>
<reference evidence="2" key="1">
    <citation type="journal article" date="2019" name="Plant Biotechnol. J.">
        <title>Genome sequencing of the Australian wild diploid species Gossypium australe highlights disease resistance and delayed gland morphogenesis.</title>
        <authorList>
            <person name="Cai Y."/>
            <person name="Cai X."/>
            <person name="Wang Q."/>
            <person name="Wang P."/>
            <person name="Zhang Y."/>
            <person name="Cai C."/>
            <person name="Xu Y."/>
            <person name="Wang K."/>
            <person name="Zhou Z."/>
            <person name="Wang C."/>
            <person name="Geng S."/>
            <person name="Li B."/>
            <person name="Dong Q."/>
            <person name="Hou Y."/>
            <person name="Wang H."/>
            <person name="Ai P."/>
            <person name="Liu Z."/>
            <person name="Yi F."/>
            <person name="Sun M."/>
            <person name="An G."/>
            <person name="Cheng J."/>
            <person name="Zhang Y."/>
            <person name="Shi Q."/>
            <person name="Xie Y."/>
            <person name="Shi X."/>
            <person name="Chang Y."/>
            <person name="Huang F."/>
            <person name="Chen Y."/>
            <person name="Hong S."/>
            <person name="Mi L."/>
            <person name="Sun Q."/>
            <person name="Zhang L."/>
            <person name="Zhou B."/>
            <person name="Peng R."/>
            <person name="Zhang X."/>
            <person name="Liu F."/>
        </authorList>
    </citation>
    <scope>NUCLEOTIDE SEQUENCE [LARGE SCALE GENOMIC DNA]</scope>
    <source>
        <strain evidence="2">cv. PA1801</strain>
    </source>
</reference>
<evidence type="ECO:0000313" key="2">
    <source>
        <dbReference type="Proteomes" id="UP000325315"/>
    </source>
</evidence>
<protein>
    <submittedName>
        <fullName evidence="1">RNA-directed DNA polymerase</fullName>
    </submittedName>
</protein>
<keyword evidence="1" id="KW-0808">Transferase</keyword>
<proteinExistence type="predicted"/>
<comment type="caution">
    <text evidence="1">The sequence shown here is derived from an EMBL/GenBank/DDBJ whole genome shotgun (WGS) entry which is preliminary data.</text>
</comment>
<keyword evidence="1" id="KW-0548">Nucleotidyltransferase</keyword>
<dbReference type="Proteomes" id="UP000325315">
    <property type="component" value="Unassembled WGS sequence"/>
</dbReference>
<sequence>MRCVASVSYRLESIGVTMQVLFHREVYVRKGFQRSWIKLRKRVQEEGLEKYLDLPMMVGKNKRQTFMQYVDRFRTRMESWNMRFLSLGGKRCFLLPKILCTKLERVLNNFLWRNTKSLKGIHWSLAFRDLAKFHVSLLAKQCWHILTQLDCLLTKVLKAQYYTRAAFQSARLSTHPSLT</sequence>
<gene>
    <name evidence="1" type="ORF">EPI10_020353</name>
</gene>
<dbReference type="AlphaFoldDB" id="A0A5B6WFC7"/>
<keyword evidence="2" id="KW-1185">Reference proteome</keyword>
<organism evidence="1 2">
    <name type="scientific">Gossypium australe</name>
    <dbReference type="NCBI Taxonomy" id="47621"/>
    <lineage>
        <taxon>Eukaryota</taxon>
        <taxon>Viridiplantae</taxon>
        <taxon>Streptophyta</taxon>
        <taxon>Embryophyta</taxon>
        <taxon>Tracheophyta</taxon>
        <taxon>Spermatophyta</taxon>
        <taxon>Magnoliopsida</taxon>
        <taxon>eudicotyledons</taxon>
        <taxon>Gunneridae</taxon>
        <taxon>Pentapetalae</taxon>
        <taxon>rosids</taxon>
        <taxon>malvids</taxon>
        <taxon>Malvales</taxon>
        <taxon>Malvaceae</taxon>
        <taxon>Malvoideae</taxon>
        <taxon>Gossypium</taxon>
    </lineage>
</organism>
<dbReference type="EMBL" id="SMMG02000003">
    <property type="protein sequence ID" value="KAA3479875.1"/>
    <property type="molecule type" value="Genomic_DNA"/>
</dbReference>
<dbReference type="OrthoDB" id="1734132at2759"/>
<keyword evidence="1" id="KW-0695">RNA-directed DNA polymerase</keyword>
<dbReference type="GO" id="GO:0003964">
    <property type="term" value="F:RNA-directed DNA polymerase activity"/>
    <property type="evidence" value="ECO:0007669"/>
    <property type="project" value="UniProtKB-KW"/>
</dbReference>
<name>A0A5B6WFC7_9ROSI</name>
<dbReference type="PANTHER" id="PTHR33116">
    <property type="entry name" value="REVERSE TRANSCRIPTASE ZINC-BINDING DOMAIN-CONTAINING PROTEIN-RELATED-RELATED"/>
    <property type="match status" value="1"/>
</dbReference>
<dbReference type="PANTHER" id="PTHR33116:SF86">
    <property type="entry name" value="REVERSE TRANSCRIPTASE DOMAIN-CONTAINING PROTEIN"/>
    <property type="match status" value="1"/>
</dbReference>
<evidence type="ECO:0000313" key="1">
    <source>
        <dbReference type="EMBL" id="KAA3479875.1"/>
    </source>
</evidence>